<dbReference type="Proteomes" id="UP001054945">
    <property type="component" value="Unassembled WGS sequence"/>
</dbReference>
<proteinExistence type="predicted"/>
<comment type="caution">
    <text evidence="1">The sequence shown here is derived from an EMBL/GenBank/DDBJ whole genome shotgun (WGS) entry which is preliminary data.</text>
</comment>
<dbReference type="EMBL" id="BPLR01015422">
    <property type="protein sequence ID" value="GIY75966.1"/>
    <property type="molecule type" value="Genomic_DNA"/>
</dbReference>
<accession>A0AAV4VZR8</accession>
<reference evidence="1 2" key="1">
    <citation type="submission" date="2021-06" db="EMBL/GenBank/DDBJ databases">
        <title>Caerostris extrusa draft genome.</title>
        <authorList>
            <person name="Kono N."/>
            <person name="Arakawa K."/>
        </authorList>
    </citation>
    <scope>NUCLEOTIDE SEQUENCE [LARGE SCALE GENOMIC DNA]</scope>
</reference>
<organism evidence="1 2">
    <name type="scientific">Caerostris extrusa</name>
    <name type="common">Bark spider</name>
    <name type="synonym">Caerostris bankana</name>
    <dbReference type="NCBI Taxonomy" id="172846"/>
    <lineage>
        <taxon>Eukaryota</taxon>
        <taxon>Metazoa</taxon>
        <taxon>Ecdysozoa</taxon>
        <taxon>Arthropoda</taxon>
        <taxon>Chelicerata</taxon>
        <taxon>Arachnida</taxon>
        <taxon>Araneae</taxon>
        <taxon>Araneomorphae</taxon>
        <taxon>Entelegynae</taxon>
        <taxon>Araneoidea</taxon>
        <taxon>Araneidae</taxon>
        <taxon>Caerostris</taxon>
    </lineage>
</organism>
<keyword evidence="2" id="KW-1185">Reference proteome</keyword>
<evidence type="ECO:0000313" key="2">
    <source>
        <dbReference type="Proteomes" id="UP001054945"/>
    </source>
</evidence>
<dbReference type="AlphaFoldDB" id="A0AAV4VZR8"/>
<evidence type="ECO:0000313" key="1">
    <source>
        <dbReference type="EMBL" id="GIY75966.1"/>
    </source>
</evidence>
<gene>
    <name evidence="1" type="ORF">CEXT_812451</name>
</gene>
<sequence>MDDSQIGVWSSFSRERLAPHTSQEVARNGGKGTSLQAMHMCLCITKIIEEALNTPKYNDNKDLHNPTVQVTVLTPRGCRVLNPIHPLGRDSLSIRIVTIYLSMSGSPCSCSQ</sequence>
<name>A0AAV4VZR8_CAEEX</name>
<protein>
    <submittedName>
        <fullName evidence="1">Uncharacterized protein</fullName>
    </submittedName>
</protein>